<comment type="caution">
    <text evidence="1">The sequence shown here is derived from an EMBL/GenBank/DDBJ whole genome shotgun (WGS) entry which is preliminary data.</text>
</comment>
<evidence type="ECO:0000313" key="1">
    <source>
        <dbReference type="EMBL" id="RTE08652.1"/>
    </source>
</evidence>
<dbReference type="RefSeq" id="WP_126142311.1">
    <property type="nucleotide sequence ID" value="NZ_RXHU01000045.1"/>
</dbReference>
<evidence type="ECO:0000313" key="2">
    <source>
        <dbReference type="Proteomes" id="UP000276128"/>
    </source>
</evidence>
<reference evidence="1 2" key="1">
    <citation type="submission" date="2018-12" db="EMBL/GenBank/DDBJ databases">
        <title>Bacillus ochoae sp. nov., Paenibacillus whitsoniae sp. nov., Paenibacillus spiritus sp. nov. Isolated from the Mars Exploration Rover during spacecraft assembly.</title>
        <authorList>
            <person name="Seuylemezian A."/>
            <person name="Vaishampayan P."/>
        </authorList>
    </citation>
    <scope>NUCLEOTIDE SEQUENCE [LARGE SCALE GENOMIC DNA]</scope>
    <source>
        <strain evidence="1 2">MER 54</strain>
    </source>
</reference>
<gene>
    <name evidence="1" type="ORF">EJQ19_16345</name>
</gene>
<proteinExistence type="predicted"/>
<dbReference type="AlphaFoldDB" id="A0A430JC79"/>
<accession>A0A430JC79</accession>
<protein>
    <submittedName>
        <fullName evidence="1">Uncharacterized protein</fullName>
    </submittedName>
</protein>
<organism evidence="1 2">
    <name type="scientific">Paenibacillus whitsoniae</name>
    <dbReference type="NCBI Taxonomy" id="2496558"/>
    <lineage>
        <taxon>Bacteria</taxon>
        <taxon>Bacillati</taxon>
        <taxon>Bacillota</taxon>
        <taxon>Bacilli</taxon>
        <taxon>Bacillales</taxon>
        <taxon>Paenibacillaceae</taxon>
        <taxon>Paenibacillus</taxon>
    </lineage>
</organism>
<dbReference type="EMBL" id="RXHU01000045">
    <property type="protein sequence ID" value="RTE08652.1"/>
    <property type="molecule type" value="Genomic_DNA"/>
</dbReference>
<sequence>MQEMDKKQITPVELAAGMMQATMRSIENGWDTLKPVLTAYLSEPVLTEAKEDELIREIYLAALALEIYCIPTAFETNIAQQVSKGMGTVMASEALSAHQLSEPIRLHYLPQFEAVNEEGADPADMALRLVHEAVRILYDRLALPLKPADPVNSLLWAKLFPFVVSIVGKWPIFAAKFEVAESGQEQERQ</sequence>
<dbReference type="Proteomes" id="UP000276128">
    <property type="component" value="Unassembled WGS sequence"/>
</dbReference>
<dbReference type="OrthoDB" id="2593155at2"/>
<keyword evidence="2" id="KW-1185">Reference proteome</keyword>
<name>A0A430JC79_9BACL</name>